<feature type="region of interest" description="Disordered" evidence="3">
    <location>
        <begin position="170"/>
        <end position="222"/>
    </location>
</feature>
<comment type="caution">
    <text evidence="5">The sequence shown here is derived from an EMBL/GenBank/DDBJ whole genome shotgun (WGS) entry which is preliminary data.</text>
</comment>
<dbReference type="STRING" id="361077.A0A151ZJ55"/>
<feature type="domain" description="Response regulatory" evidence="4">
    <location>
        <begin position="653"/>
        <end position="722"/>
    </location>
</feature>
<dbReference type="GO" id="GO:0000160">
    <property type="term" value="P:phosphorelay signal transduction system"/>
    <property type="evidence" value="ECO:0007669"/>
    <property type="project" value="InterPro"/>
</dbReference>
<evidence type="ECO:0000313" key="5">
    <source>
        <dbReference type="EMBL" id="KYQ93986.1"/>
    </source>
</evidence>
<evidence type="ECO:0000256" key="1">
    <source>
        <dbReference type="ARBA" id="ARBA00022553"/>
    </source>
</evidence>
<dbReference type="PANTHER" id="PTHR43719:SF53">
    <property type="entry name" value="HYBRID SIGNAL TRANSDUCTION HISTIDINE KINASE M-RELATED"/>
    <property type="match status" value="1"/>
</dbReference>
<keyword evidence="6" id="KW-1185">Reference proteome</keyword>
<evidence type="ECO:0000313" key="6">
    <source>
        <dbReference type="Proteomes" id="UP000076078"/>
    </source>
</evidence>
<dbReference type="InterPro" id="IPR011006">
    <property type="entry name" value="CheY-like_superfamily"/>
</dbReference>
<dbReference type="OrthoDB" id="10266508at2759"/>
<feature type="region of interest" description="Disordered" evidence="3">
    <location>
        <begin position="244"/>
        <end position="274"/>
    </location>
</feature>
<feature type="modified residue" description="4-aspartylphosphate" evidence="2">
    <location>
        <position position="707"/>
    </location>
</feature>
<feature type="compositionally biased region" description="Low complexity" evidence="3">
    <location>
        <begin position="314"/>
        <end position="346"/>
    </location>
</feature>
<reference evidence="5 6" key="1">
    <citation type="submission" date="2015-12" db="EMBL/GenBank/DDBJ databases">
        <title>Dictyostelia acquired genes for synthesis and detection of signals that induce cell-type specialization by lateral gene transfer from prokaryotes.</title>
        <authorList>
            <person name="Gloeckner G."/>
            <person name="Schaap P."/>
        </authorList>
    </citation>
    <scope>NUCLEOTIDE SEQUENCE [LARGE SCALE GENOMIC DNA]</scope>
    <source>
        <strain evidence="5 6">TK</strain>
    </source>
</reference>
<feature type="compositionally biased region" description="Low complexity" evidence="3">
    <location>
        <begin position="244"/>
        <end position="272"/>
    </location>
</feature>
<dbReference type="PROSITE" id="PS50110">
    <property type="entry name" value="RESPONSE_REGULATORY"/>
    <property type="match status" value="1"/>
</dbReference>
<dbReference type="Gene3D" id="3.40.50.2300">
    <property type="match status" value="1"/>
</dbReference>
<protein>
    <recommendedName>
        <fullName evidence="4">Response regulatory domain-containing protein</fullName>
    </recommendedName>
</protein>
<dbReference type="Proteomes" id="UP000076078">
    <property type="component" value="Unassembled WGS sequence"/>
</dbReference>
<dbReference type="AlphaFoldDB" id="A0A151ZJ55"/>
<dbReference type="InterPro" id="IPR001789">
    <property type="entry name" value="Sig_transdc_resp-reg_receiver"/>
</dbReference>
<name>A0A151ZJ55_TIELA</name>
<dbReference type="InParanoid" id="A0A151ZJ55"/>
<sequence length="722" mass="80625">MDNDDGGEDNIRITAILIDNKNKILHDINTLFKSFSINNSVIINNHALTQELFDKAIDNNVQLLTSSNIVLGYIGLPTTTGIINNSDIDFLTECLTWLQNQFLKISKRIHGVVVCTNSPSPMIIHTKRIERILANKMNGGYWCVSDTPPRNIESFQQILSLIYPNNSLTPISPPSSTSQPHKFITPSKQPSPIQTQQQQQFSPFQKQQNISPSLQHQQQQQIQVNNNPLKNSISPIIIPIASPSPATSTLSLSSNESNMSLGSNSSISSNNSYGHKVTQLSTSKKFSYDDMDIDSPISSSPNVARKNSSAIEMTNDSSSSTTTTTGNKSTNSSSNSLNSSNKGSTSYNERVLRNAASVMDNSTKIDLKQIKSLYSVNYLNNSNNSININNNNPSTSYNSYNSYNSLNNNNNSFNSNSSGNSYSNLYSSSNNSFSLPIVGLEDSYIDNQNSSKFTNQPPPPPPPPINKINYNNRGSSFYQNINQFNNNNNNNNININNSPITQNNYNNEFRENINYQIPSPNPSLLSPLSSDSMFDEFPHLKRTDADSDILSDDIQHPDEKINQRRRTLLPSLNQIDKISKRLISVNYRSNIPLIQQQLEQQEQQQRLPPEHSSLYQNGFIMNSNGMGTMGHNLHHIGLLDQGSSHMLLNASPDVMVVEDNEMNAGFLLKLLEKFGVVNKRCIWVTDGLQAVQSYQSSSQPFRLILMDLFYANNGWLSSHQYH</sequence>
<evidence type="ECO:0000256" key="3">
    <source>
        <dbReference type="SAM" id="MobiDB-lite"/>
    </source>
</evidence>
<dbReference type="PANTHER" id="PTHR43719">
    <property type="entry name" value="TWO-COMPONENT HISTIDINE KINASE"/>
    <property type="match status" value="1"/>
</dbReference>
<proteinExistence type="predicted"/>
<gene>
    <name evidence="5" type="ORF">DLAC_04880</name>
</gene>
<dbReference type="SUPFAM" id="SSF52172">
    <property type="entry name" value="CheY-like"/>
    <property type="match status" value="1"/>
</dbReference>
<dbReference type="EMBL" id="LODT01000023">
    <property type="protein sequence ID" value="KYQ93986.1"/>
    <property type="molecule type" value="Genomic_DNA"/>
</dbReference>
<evidence type="ECO:0000259" key="4">
    <source>
        <dbReference type="PROSITE" id="PS50110"/>
    </source>
</evidence>
<accession>A0A151ZJ55</accession>
<keyword evidence="1 2" id="KW-0597">Phosphoprotein</keyword>
<dbReference type="InterPro" id="IPR050956">
    <property type="entry name" value="2C_system_His_kinase"/>
</dbReference>
<evidence type="ECO:0000256" key="2">
    <source>
        <dbReference type="PROSITE-ProRule" id="PRU00169"/>
    </source>
</evidence>
<organism evidence="5 6">
    <name type="scientific">Tieghemostelium lacteum</name>
    <name type="common">Slime mold</name>
    <name type="synonym">Dictyostelium lacteum</name>
    <dbReference type="NCBI Taxonomy" id="361077"/>
    <lineage>
        <taxon>Eukaryota</taxon>
        <taxon>Amoebozoa</taxon>
        <taxon>Evosea</taxon>
        <taxon>Eumycetozoa</taxon>
        <taxon>Dictyostelia</taxon>
        <taxon>Dictyosteliales</taxon>
        <taxon>Raperosteliaceae</taxon>
        <taxon>Tieghemostelium</taxon>
    </lineage>
</organism>
<feature type="region of interest" description="Disordered" evidence="3">
    <location>
        <begin position="292"/>
        <end position="347"/>
    </location>
</feature>